<keyword evidence="1" id="KW-0812">Transmembrane</keyword>
<evidence type="ECO:0000256" key="2">
    <source>
        <dbReference type="SAM" id="SignalP"/>
    </source>
</evidence>
<dbReference type="EMBL" id="HBER01035331">
    <property type="protein sequence ID" value="CAD8542614.1"/>
    <property type="molecule type" value="Transcribed_RNA"/>
</dbReference>
<dbReference type="EMBL" id="HBER01035330">
    <property type="protein sequence ID" value="CAD8542613.1"/>
    <property type="molecule type" value="Transcribed_RNA"/>
</dbReference>
<feature type="transmembrane region" description="Helical" evidence="1">
    <location>
        <begin position="347"/>
        <end position="368"/>
    </location>
</feature>
<proteinExistence type="predicted"/>
<feature type="chain" id="PRO_5036192280" evidence="2">
    <location>
        <begin position="26"/>
        <end position="534"/>
    </location>
</feature>
<keyword evidence="1" id="KW-0472">Membrane</keyword>
<gene>
    <name evidence="3" type="ORF">CLEP1334_LOCUS17900</name>
    <name evidence="4" type="ORF">CLEP1334_LOCUS17901</name>
</gene>
<protein>
    <submittedName>
        <fullName evidence="4">Uncharacterized protein</fullName>
    </submittedName>
</protein>
<sequence length="534" mass="57287">MMWPPCSRRTTAFVLPLLLLAMSRAAPLLPYATMDKSAEEPAAPSDSAHHTARLLATPPLVIATLLANAALSDTSAQMAKASLPPDAHRQLRTDLPSDAVLVSPSSDQLNVKSLEKCAQSHPDPGAFAKLLEQDDARAKDAIRYQTRSSDIERQWTRKEDQEAALRMCSTQSCKASFAEIAMREVAAVGDLPAPISVFIKNADWFSYIDCTCNQATTKAMMLYELAEYSGEHCLTNLTTSRCEVVDQMHTSQLIITLAVFLPYLILIAAAQVNTRVSAKLCGVADSCAKRGWQTTGALALAAVFFGLVFYVVALTPGDALVCTDRYLDQAPTGPVIRMLGLTTHRKLLYGALWAGGGVGCLAAAFILWQPLPYAFRRSDSSRIPAKRAYLNALCINLLFIVFAAIGLWPGTHLVSLRTQMILLFAAIGINRWIILGKISDGILRGSWTAIIGRCCARTSSADGLIAGRADNSSSIEVHASMQAAQPTQTAQPAQVAQGCMAPIPMVVGLAAESAQPTHVFVAPSANSATSKPDE</sequence>
<feature type="transmembrane region" description="Helical" evidence="1">
    <location>
        <begin position="414"/>
        <end position="434"/>
    </location>
</feature>
<feature type="transmembrane region" description="Helical" evidence="1">
    <location>
        <begin position="294"/>
        <end position="313"/>
    </location>
</feature>
<keyword evidence="2" id="KW-0732">Signal</keyword>
<feature type="signal peptide" evidence="2">
    <location>
        <begin position="1"/>
        <end position="25"/>
    </location>
</feature>
<feature type="transmembrane region" description="Helical" evidence="1">
    <location>
        <begin position="388"/>
        <end position="408"/>
    </location>
</feature>
<dbReference type="AlphaFoldDB" id="A0A6U5JI99"/>
<name>A0A6U5JI99_9EUKA</name>
<feature type="transmembrane region" description="Helical" evidence="1">
    <location>
        <begin position="253"/>
        <end position="273"/>
    </location>
</feature>
<evidence type="ECO:0000256" key="1">
    <source>
        <dbReference type="SAM" id="Phobius"/>
    </source>
</evidence>
<organism evidence="4">
    <name type="scientific">Calcidiscus leptoporus</name>
    <dbReference type="NCBI Taxonomy" id="127549"/>
    <lineage>
        <taxon>Eukaryota</taxon>
        <taxon>Haptista</taxon>
        <taxon>Haptophyta</taxon>
        <taxon>Prymnesiophyceae</taxon>
        <taxon>Coccolithales</taxon>
        <taxon>Calcidiscaceae</taxon>
        <taxon>Calcidiscus</taxon>
    </lineage>
</organism>
<evidence type="ECO:0000313" key="4">
    <source>
        <dbReference type="EMBL" id="CAD8542614.1"/>
    </source>
</evidence>
<evidence type="ECO:0000313" key="3">
    <source>
        <dbReference type="EMBL" id="CAD8542613.1"/>
    </source>
</evidence>
<accession>A0A6U5JI99</accession>
<reference evidence="4" key="1">
    <citation type="submission" date="2021-01" db="EMBL/GenBank/DDBJ databases">
        <authorList>
            <person name="Corre E."/>
            <person name="Pelletier E."/>
            <person name="Niang G."/>
            <person name="Scheremetjew M."/>
            <person name="Finn R."/>
            <person name="Kale V."/>
            <person name="Holt S."/>
            <person name="Cochrane G."/>
            <person name="Meng A."/>
            <person name="Brown T."/>
            <person name="Cohen L."/>
        </authorList>
    </citation>
    <scope>NUCLEOTIDE SEQUENCE</scope>
    <source>
        <strain evidence="4">RCC1130</strain>
    </source>
</reference>
<keyword evidence="1" id="KW-1133">Transmembrane helix</keyword>